<dbReference type="Proteomes" id="UP000584642">
    <property type="component" value="Unassembled WGS sequence"/>
</dbReference>
<dbReference type="Pfam" id="PF05013">
    <property type="entry name" value="FGase"/>
    <property type="match status" value="1"/>
</dbReference>
<gene>
    <name evidence="1" type="ORF">HND93_24485</name>
</gene>
<dbReference type="Gene3D" id="3.40.630.40">
    <property type="entry name" value="Zn-dependent exopeptidases"/>
    <property type="match status" value="1"/>
</dbReference>
<comment type="caution">
    <text evidence="1">The sequence shown here is derived from an EMBL/GenBank/DDBJ whole genome shotgun (WGS) entry which is preliminary data.</text>
</comment>
<sequence length="290" mass="32311">MDAHGSSPDPSRVFEIRRPEVARLPLVLASPHSGSVYPAEFLAATRLTGEAMRKSEDCFVDEIFAAGPELGAPLIRALFPRAFLDLNREAYELDPDMFEDTLPPYVNTRSPRVAAGLGTIARIVGTGEEIYPGKLRFADAVRRIEGFYEPYHRTLRALVDETRTRFGHCVLVDCHSMPSGWSGERTRDQRKVDMVLGDCFGTSCAPAVIEAAERTLRDRGYTVNRNAPYAGGFTTRHYGRPRQGVHALQIEINRDLYMDEARLERRPFLTVLAGHMTHLIQVLGALSPGV</sequence>
<accession>A0ABX2TF94</accession>
<evidence type="ECO:0000313" key="1">
    <source>
        <dbReference type="EMBL" id="NYZ22876.1"/>
    </source>
</evidence>
<protein>
    <submittedName>
        <fullName evidence="1">N-formylglutamate amidohydrolase</fullName>
    </submittedName>
</protein>
<keyword evidence="2" id="KW-1185">Reference proteome</keyword>
<name>A0ABX2TF94_9PROT</name>
<proteinExistence type="predicted"/>
<reference evidence="1 2" key="1">
    <citation type="submission" date="2020-05" db="EMBL/GenBank/DDBJ databases">
        <title>Azospirillum oleiclasticum sp. nov, a nitrogen-fixing and heavy crude oil-emulsifying bacterium isolated from the crude oil of Yumen Oilfield.</title>
        <authorList>
            <person name="Wu D."/>
            <person name="Cai M."/>
            <person name="Zhang X."/>
        </authorList>
    </citation>
    <scope>NUCLEOTIDE SEQUENCE [LARGE SCALE GENOMIC DNA]</scope>
    <source>
        <strain evidence="1 2">ROY-1-1-2</strain>
    </source>
</reference>
<dbReference type="InterPro" id="IPR007709">
    <property type="entry name" value="N-FG_amidohydro"/>
</dbReference>
<organism evidence="1 2">
    <name type="scientific">Azospirillum oleiclasticum</name>
    <dbReference type="NCBI Taxonomy" id="2735135"/>
    <lineage>
        <taxon>Bacteria</taxon>
        <taxon>Pseudomonadati</taxon>
        <taxon>Pseudomonadota</taxon>
        <taxon>Alphaproteobacteria</taxon>
        <taxon>Rhodospirillales</taxon>
        <taxon>Azospirillaceae</taxon>
        <taxon>Azospirillum</taxon>
    </lineage>
</organism>
<dbReference type="RefSeq" id="WP_180284656.1">
    <property type="nucleotide sequence ID" value="NZ_JABFDB010000022.1"/>
</dbReference>
<dbReference type="SUPFAM" id="SSF53187">
    <property type="entry name" value="Zn-dependent exopeptidases"/>
    <property type="match status" value="1"/>
</dbReference>
<evidence type="ECO:0000313" key="2">
    <source>
        <dbReference type="Proteomes" id="UP000584642"/>
    </source>
</evidence>
<dbReference type="EMBL" id="JABFDB010000022">
    <property type="protein sequence ID" value="NYZ22876.1"/>
    <property type="molecule type" value="Genomic_DNA"/>
</dbReference>